<sequence>MSFLLKPPNKTLYSLSILTSTLRRFSSQSAAVSNLFPDDPTPAYYDDLSNAAGNSGDLDALRDTLNKRIQDGCYNTKRTFNFLTSTSTIDDVIRTLSTLNPGFTRRSAFDSLVARLCRLNRVDDALHAVETMARVANSTPTAATFYPIINLLTREKNFDHARRVTDIMARLGVQRNGTVHNLFLMAHCFAGDLEAAAGVLREMEEEGIVASTRTFDALVMGACKAGKVEGAMVLVRRMVDEGVPMLYSTHMYVIGALLERRCFKQAVKYVESFGGKDRVLDAEIYGCLGSKLAGMKRVEEAMKVLEEMKQKGLPMGNKLQNFYERNVGKVAKSER</sequence>
<dbReference type="InterPro" id="IPR011990">
    <property type="entry name" value="TPR-like_helical_dom_sf"/>
</dbReference>
<organism evidence="4 5">
    <name type="scientific">Crotalaria pallida</name>
    <name type="common">Smooth rattlebox</name>
    <name type="synonym">Crotalaria striata</name>
    <dbReference type="NCBI Taxonomy" id="3830"/>
    <lineage>
        <taxon>Eukaryota</taxon>
        <taxon>Viridiplantae</taxon>
        <taxon>Streptophyta</taxon>
        <taxon>Embryophyta</taxon>
        <taxon>Tracheophyta</taxon>
        <taxon>Spermatophyta</taxon>
        <taxon>Magnoliopsida</taxon>
        <taxon>eudicotyledons</taxon>
        <taxon>Gunneridae</taxon>
        <taxon>Pentapetalae</taxon>
        <taxon>rosids</taxon>
        <taxon>fabids</taxon>
        <taxon>Fabales</taxon>
        <taxon>Fabaceae</taxon>
        <taxon>Papilionoideae</taxon>
        <taxon>50 kb inversion clade</taxon>
        <taxon>genistoids sensu lato</taxon>
        <taxon>core genistoids</taxon>
        <taxon>Crotalarieae</taxon>
        <taxon>Crotalaria</taxon>
    </lineage>
</organism>
<dbReference type="AlphaFoldDB" id="A0AAN9IPJ5"/>
<comment type="caution">
    <text evidence="4">The sequence shown here is derived from an EMBL/GenBank/DDBJ whole genome shotgun (WGS) entry which is preliminary data.</text>
</comment>
<dbReference type="InterPro" id="IPR050667">
    <property type="entry name" value="PPR-containing_protein"/>
</dbReference>
<feature type="repeat" description="PPR" evidence="3">
    <location>
        <begin position="281"/>
        <end position="315"/>
    </location>
</feature>
<evidence type="ECO:0000256" key="1">
    <source>
        <dbReference type="ARBA" id="ARBA00007626"/>
    </source>
</evidence>
<dbReference type="NCBIfam" id="TIGR00756">
    <property type="entry name" value="PPR"/>
    <property type="match status" value="1"/>
</dbReference>
<evidence type="ECO:0000256" key="2">
    <source>
        <dbReference type="ARBA" id="ARBA00022737"/>
    </source>
</evidence>
<evidence type="ECO:0000313" key="4">
    <source>
        <dbReference type="EMBL" id="KAK7283723.1"/>
    </source>
</evidence>
<keyword evidence="5" id="KW-1185">Reference proteome</keyword>
<dbReference type="Gene3D" id="1.25.40.10">
    <property type="entry name" value="Tetratricopeptide repeat domain"/>
    <property type="match status" value="2"/>
</dbReference>
<dbReference type="EMBL" id="JAYWIO010000002">
    <property type="protein sequence ID" value="KAK7283723.1"/>
    <property type="molecule type" value="Genomic_DNA"/>
</dbReference>
<evidence type="ECO:0008006" key="6">
    <source>
        <dbReference type="Google" id="ProtNLM"/>
    </source>
</evidence>
<evidence type="ECO:0000256" key="3">
    <source>
        <dbReference type="PROSITE-ProRule" id="PRU00708"/>
    </source>
</evidence>
<protein>
    <recommendedName>
        <fullName evidence="6">Pentatricopeptide repeat protein</fullName>
    </recommendedName>
</protein>
<reference evidence="4 5" key="1">
    <citation type="submission" date="2024-01" db="EMBL/GenBank/DDBJ databases">
        <title>The genomes of 5 underutilized Papilionoideae crops provide insights into root nodulation and disease resistanc.</title>
        <authorList>
            <person name="Yuan L."/>
        </authorList>
    </citation>
    <scope>NUCLEOTIDE SEQUENCE [LARGE SCALE GENOMIC DNA]</scope>
    <source>
        <strain evidence="4">ZHUSHIDOU_FW_LH</strain>
        <tissue evidence="4">Leaf</tissue>
    </source>
</reference>
<feature type="repeat" description="PPR" evidence="3">
    <location>
        <begin position="211"/>
        <end position="245"/>
    </location>
</feature>
<dbReference type="Proteomes" id="UP001372338">
    <property type="component" value="Unassembled WGS sequence"/>
</dbReference>
<feature type="repeat" description="PPR" evidence="3">
    <location>
        <begin position="176"/>
        <end position="210"/>
    </location>
</feature>
<evidence type="ECO:0000313" key="5">
    <source>
        <dbReference type="Proteomes" id="UP001372338"/>
    </source>
</evidence>
<proteinExistence type="inferred from homology"/>
<name>A0AAN9IPJ5_CROPI</name>
<dbReference type="InterPro" id="IPR002885">
    <property type="entry name" value="PPR_rpt"/>
</dbReference>
<dbReference type="PROSITE" id="PS51375">
    <property type="entry name" value="PPR"/>
    <property type="match status" value="3"/>
</dbReference>
<dbReference type="PANTHER" id="PTHR47939:SF13">
    <property type="entry name" value="OS03G0201400 PROTEIN"/>
    <property type="match status" value="1"/>
</dbReference>
<keyword evidence="2" id="KW-0677">Repeat</keyword>
<dbReference type="PANTHER" id="PTHR47939">
    <property type="entry name" value="MEMBRANE-ASSOCIATED SALT-INDUCIBLE PROTEIN-LIKE"/>
    <property type="match status" value="1"/>
</dbReference>
<comment type="similarity">
    <text evidence="1">Belongs to the PPR family. P subfamily.</text>
</comment>
<gene>
    <name evidence="4" type="ORF">RIF29_13463</name>
</gene>
<accession>A0AAN9IPJ5</accession>
<dbReference type="Pfam" id="PF12854">
    <property type="entry name" value="PPR_1"/>
    <property type="match status" value="1"/>
</dbReference>
<dbReference type="Pfam" id="PF01535">
    <property type="entry name" value="PPR"/>
    <property type="match status" value="1"/>
</dbReference>